<dbReference type="InterPro" id="IPR058625">
    <property type="entry name" value="MdtA-like_BSH"/>
</dbReference>
<keyword evidence="2" id="KW-0812">Transmembrane</keyword>
<dbReference type="Gene3D" id="2.40.420.20">
    <property type="match status" value="1"/>
</dbReference>
<dbReference type="Gene3D" id="1.10.287.470">
    <property type="entry name" value="Helix hairpin bin"/>
    <property type="match status" value="2"/>
</dbReference>
<dbReference type="Gene3D" id="2.40.50.100">
    <property type="match status" value="2"/>
</dbReference>
<dbReference type="InterPro" id="IPR006143">
    <property type="entry name" value="RND_pump_MFP"/>
</dbReference>
<evidence type="ECO:0000256" key="1">
    <source>
        <dbReference type="ARBA" id="ARBA00009477"/>
    </source>
</evidence>
<evidence type="ECO:0000256" key="2">
    <source>
        <dbReference type="SAM" id="Phobius"/>
    </source>
</evidence>
<evidence type="ECO:0000313" key="4">
    <source>
        <dbReference type="EMBL" id="OGG57772.1"/>
    </source>
</evidence>
<sequence>MSTYFSRIGSFLRTRKYYVAGAFVLILLIGGAIWRMASSASVVETTPAPREVVVASVADLMSGTTALSVVGEVRSKSEAKISTEAGGIITGVNVSLGSSVGAGTILAEIENSSQRAAVQQAEGVLDAAKASVPNLESTLESAKGGALTTLLSAYAAYENAMRDGVDPLFALPNSSTPNFNVITTTDSASRNVLENTRPSFNVTLARYKTVAASLSKESDLGGELVRTEDEVRKARNFLDTLLKALNAGVSSPGVSEAQLTAYKTEASDARTSLTSTLSAITAAWASLEVASNNTDQNASGSSASQAALKQAEGAYNATLANLEKTRIRAPISGTLNNFSIKLGDNVSAGQQVAVVSNNGALEVVVYVTREDKANIIIGQKVMLEGDITGTITKIAPALDPTTHRIEVRIGLPANATAFTNGESVRVALTTNLASIKADAPLSIPIAALKIEASRTIVFTVVDNRIVATAIKIGKLSADSVQVSDGLTLDTVIVTDARGLKEGDEVRVAQ</sequence>
<dbReference type="PANTHER" id="PTHR30469:SF15">
    <property type="entry name" value="HLYD FAMILY OF SECRETION PROTEINS"/>
    <property type="match status" value="1"/>
</dbReference>
<name>A0A1F6D9T9_9BACT</name>
<evidence type="ECO:0000259" key="3">
    <source>
        <dbReference type="Pfam" id="PF25917"/>
    </source>
</evidence>
<dbReference type="EMBL" id="MFLA01000045">
    <property type="protein sequence ID" value="OGG57772.1"/>
    <property type="molecule type" value="Genomic_DNA"/>
</dbReference>
<dbReference type="SUPFAM" id="SSF111369">
    <property type="entry name" value="HlyD-like secretion proteins"/>
    <property type="match status" value="2"/>
</dbReference>
<accession>A0A1F6D9T9</accession>
<reference evidence="4 5" key="1">
    <citation type="journal article" date="2016" name="Nat. Commun.">
        <title>Thousands of microbial genomes shed light on interconnected biogeochemical processes in an aquifer system.</title>
        <authorList>
            <person name="Anantharaman K."/>
            <person name="Brown C.T."/>
            <person name="Hug L.A."/>
            <person name="Sharon I."/>
            <person name="Castelle C.J."/>
            <person name="Probst A.J."/>
            <person name="Thomas B.C."/>
            <person name="Singh A."/>
            <person name="Wilkins M.J."/>
            <person name="Karaoz U."/>
            <person name="Brodie E.L."/>
            <person name="Williams K.H."/>
            <person name="Hubbard S.S."/>
            <person name="Banfield J.F."/>
        </authorList>
    </citation>
    <scope>NUCLEOTIDE SEQUENCE [LARGE SCALE GENOMIC DNA]</scope>
</reference>
<dbReference type="Proteomes" id="UP000176377">
    <property type="component" value="Unassembled WGS sequence"/>
</dbReference>
<evidence type="ECO:0000313" key="5">
    <source>
        <dbReference type="Proteomes" id="UP000176377"/>
    </source>
</evidence>
<feature type="transmembrane region" description="Helical" evidence="2">
    <location>
        <begin position="17"/>
        <end position="37"/>
    </location>
</feature>
<proteinExistence type="inferred from homology"/>
<keyword evidence="2" id="KW-0472">Membrane</keyword>
<dbReference type="GO" id="GO:0015562">
    <property type="term" value="F:efflux transmembrane transporter activity"/>
    <property type="evidence" value="ECO:0007669"/>
    <property type="project" value="TreeGrafter"/>
</dbReference>
<dbReference type="PANTHER" id="PTHR30469">
    <property type="entry name" value="MULTIDRUG RESISTANCE PROTEIN MDTA"/>
    <property type="match status" value="1"/>
</dbReference>
<comment type="caution">
    <text evidence="4">The sequence shown here is derived from an EMBL/GenBank/DDBJ whole genome shotgun (WGS) entry which is preliminary data.</text>
</comment>
<dbReference type="NCBIfam" id="TIGR01730">
    <property type="entry name" value="RND_mfp"/>
    <property type="match status" value="1"/>
</dbReference>
<gene>
    <name evidence="4" type="ORF">A2765_05055</name>
</gene>
<protein>
    <recommendedName>
        <fullName evidence="3">Multidrug resistance protein MdtA-like barrel-sandwich hybrid domain-containing protein</fullName>
    </recommendedName>
</protein>
<organism evidence="4 5">
    <name type="scientific">Candidatus Kaiserbacteria bacterium RIFCSPHIGHO2_01_FULL_56_24</name>
    <dbReference type="NCBI Taxonomy" id="1798487"/>
    <lineage>
        <taxon>Bacteria</taxon>
        <taxon>Candidatus Kaiseribacteriota</taxon>
    </lineage>
</organism>
<dbReference type="Pfam" id="PF25917">
    <property type="entry name" value="BSH_RND"/>
    <property type="match status" value="1"/>
</dbReference>
<keyword evidence="2" id="KW-1133">Transmembrane helix</keyword>
<dbReference type="Gene3D" id="2.40.30.170">
    <property type="match status" value="1"/>
</dbReference>
<dbReference type="GO" id="GO:1990281">
    <property type="term" value="C:efflux pump complex"/>
    <property type="evidence" value="ECO:0007669"/>
    <property type="project" value="TreeGrafter"/>
</dbReference>
<dbReference type="AlphaFoldDB" id="A0A1F6D9T9"/>
<comment type="similarity">
    <text evidence="1">Belongs to the membrane fusion protein (MFP) (TC 8.A.1) family.</text>
</comment>
<feature type="domain" description="Multidrug resistance protein MdtA-like barrel-sandwich hybrid" evidence="3">
    <location>
        <begin position="79"/>
        <end position="355"/>
    </location>
</feature>